<dbReference type="GO" id="GO:0005634">
    <property type="term" value="C:nucleus"/>
    <property type="evidence" value="ECO:0007669"/>
    <property type="project" value="InterPro"/>
</dbReference>
<reference evidence="12" key="1">
    <citation type="journal article" date="2023" name="PhytoFront">
        <title>Draft Genome Resources of Seven Strains of Tilletia horrida, Causal Agent of Kernel Smut of Rice.</title>
        <authorList>
            <person name="Khanal S."/>
            <person name="Antony Babu S."/>
            <person name="Zhou X.G."/>
        </authorList>
    </citation>
    <scope>NUCLEOTIDE SEQUENCE</scope>
    <source>
        <strain evidence="12">TX3</strain>
    </source>
</reference>
<keyword evidence="2" id="KW-0158">Chromosome</keyword>
<keyword evidence="6" id="KW-0479">Metal-binding</keyword>
<dbReference type="InterPro" id="IPR001214">
    <property type="entry name" value="SET_dom"/>
</dbReference>
<dbReference type="PANTHER" id="PTHR46223:SF3">
    <property type="entry name" value="HISTONE-LYSINE N-METHYLTRANSFERASE SET-23"/>
    <property type="match status" value="1"/>
</dbReference>
<name>A0AAN6GEZ7_9BASI</name>
<organism evidence="12 13">
    <name type="scientific">Tilletia horrida</name>
    <dbReference type="NCBI Taxonomy" id="155126"/>
    <lineage>
        <taxon>Eukaryota</taxon>
        <taxon>Fungi</taxon>
        <taxon>Dikarya</taxon>
        <taxon>Basidiomycota</taxon>
        <taxon>Ustilaginomycotina</taxon>
        <taxon>Exobasidiomycetes</taxon>
        <taxon>Tilletiales</taxon>
        <taxon>Tilletiaceae</taxon>
        <taxon>Tilletia</taxon>
    </lineage>
</organism>
<keyword evidence="5" id="KW-0949">S-adenosyl-L-methionine</keyword>
<dbReference type="EMBL" id="JAPDMQ010000053">
    <property type="protein sequence ID" value="KAK0537882.1"/>
    <property type="molecule type" value="Genomic_DNA"/>
</dbReference>
<dbReference type="GO" id="GO:0032259">
    <property type="term" value="P:methylation"/>
    <property type="evidence" value="ECO:0007669"/>
    <property type="project" value="UniProtKB-KW"/>
</dbReference>
<dbReference type="PROSITE" id="PS50868">
    <property type="entry name" value="POST_SET"/>
    <property type="match status" value="1"/>
</dbReference>
<feature type="compositionally biased region" description="Low complexity" evidence="8">
    <location>
        <begin position="44"/>
        <end position="62"/>
    </location>
</feature>
<feature type="region of interest" description="Disordered" evidence="8">
    <location>
        <begin position="1"/>
        <end position="71"/>
    </location>
</feature>
<evidence type="ECO:0000256" key="3">
    <source>
        <dbReference type="ARBA" id="ARBA00022603"/>
    </source>
</evidence>
<keyword evidence="4" id="KW-0808">Transferase</keyword>
<dbReference type="GO" id="GO:0005694">
    <property type="term" value="C:chromosome"/>
    <property type="evidence" value="ECO:0007669"/>
    <property type="project" value="UniProtKB-SubCell"/>
</dbReference>
<feature type="compositionally biased region" description="Polar residues" evidence="8">
    <location>
        <begin position="450"/>
        <end position="459"/>
    </location>
</feature>
<dbReference type="PANTHER" id="PTHR46223">
    <property type="entry name" value="HISTONE-LYSINE N-METHYLTRANSFERASE SUV39H"/>
    <property type="match status" value="1"/>
</dbReference>
<evidence type="ECO:0000259" key="10">
    <source>
        <dbReference type="PROSITE" id="PS50867"/>
    </source>
</evidence>
<dbReference type="InterPro" id="IPR007728">
    <property type="entry name" value="Pre-SET_dom"/>
</dbReference>
<dbReference type="SUPFAM" id="SSF82199">
    <property type="entry name" value="SET domain"/>
    <property type="match status" value="1"/>
</dbReference>
<sequence>MEWTPSPVAPAWKSEAKPAASSQASSSSQKLPSSGHTLVAPFNTQASTASSSSSQSQSQSQSESVPVQPRKKLKFSSKEVLDLCWSRRGVTRFPDVLAKQRNKLETEGFPLDAKNREWAAKIFCGYIEEHENSDAEFRITNEVDHEPHPPLDFCWTNDYVLGSPSVSHGAYKPHGCDCDDDECDPKTCSCLQKMKELDPATWADISDFPYNERGDLKKDVLESSVIWECNDLCGCASTCRNRSVQFGRKHGIELFKTDNGRGWGLKAINDIPVHSFVLYYTGELLDATYHKRGDTYDRVGMTYLLSIDTWHVFIETLYRPYNEVRVKAGKEPLPLNSTKLKKKASIWGDRTQDPKLTVDAAFWGNLSRYINHSCEPNLGLYPVYFGPQAGYIIRPYLVFFSKREIRAGEELTFSYSNTDPDDEDSQRENGSSDTSQSDDDTDDSVVEQSASQFPRSLSTKGFKGKAQRKMLQSAEDDSQLNSIGAQKCLCGTPSCRGKFWR</sequence>
<evidence type="ECO:0000256" key="5">
    <source>
        <dbReference type="ARBA" id="ARBA00022691"/>
    </source>
</evidence>
<evidence type="ECO:0000313" key="13">
    <source>
        <dbReference type="Proteomes" id="UP001176521"/>
    </source>
</evidence>
<feature type="domain" description="Pre-SET" evidence="10">
    <location>
        <begin position="174"/>
        <end position="247"/>
    </location>
</feature>
<dbReference type="InterPro" id="IPR050973">
    <property type="entry name" value="H3K9_Histone-Lys_N-MTase"/>
</dbReference>
<dbReference type="Pfam" id="PF00856">
    <property type="entry name" value="SET"/>
    <property type="match status" value="1"/>
</dbReference>
<keyword evidence="13" id="KW-1185">Reference proteome</keyword>
<feature type="domain" description="SET" evidence="9">
    <location>
        <begin position="250"/>
        <end position="416"/>
    </location>
</feature>
<protein>
    <recommendedName>
        <fullName evidence="14">SET domain-containing protein</fullName>
    </recommendedName>
</protein>
<feature type="compositionally biased region" description="Low complexity" evidence="8">
    <location>
        <begin position="17"/>
        <end position="34"/>
    </location>
</feature>
<dbReference type="SMART" id="SM00468">
    <property type="entry name" value="PreSET"/>
    <property type="match status" value="1"/>
</dbReference>
<feature type="domain" description="Post-SET" evidence="11">
    <location>
        <begin position="484"/>
        <end position="500"/>
    </location>
</feature>
<feature type="region of interest" description="Disordered" evidence="8">
    <location>
        <begin position="412"/>
        <end position="479"/>
    </location>
</feature>
<feature type="compositionally biased region" description="Acidic residues" evidence="8">
    <location>
        <begin position="436"/>
        <end position="445"/>
    </location>
</feature>
<dbReference type="SMART" id="SM00317">
    <property type="entry name" value="SET"/>
    <property type="match status" value="1"/>
</dbReference>
<gene>
    <name evidence="12" type="ORF">OC842_001482</name>
</gene>
<dbReference type="Proteomes" id="UP001176521">
    <property type="component" value="Unassembled WGS sequence"/>
</dbReference>
<keyword evidence="7" id="KW-0862">Zinc</keyword>
<evidence type="ECO:0000256" key="7">
    <source>
        <dbReference type="ARBA" id="ARBA00022833"/>
    </source>
</evidence>
<evidence type="ECO:0000256" key="6">
    <source>
        <dbReference type="ARBA" id="ARBA00022723"/>
    </source>
</evidence>
<evidence type="ECO:0000256" key="2">
    <source>
        <dbReference type="ARBA" id="ARBA00022454"/>
    </source>
</evidence>
<comment type="subcellular location">
    <subcellularLocation>
        <location evidence="1">Chromosome</location>
    </subcellularLocation>
</comment>
<dbReference type="GO" id="GO:0042054">
    <property type="term" value="F:histone methyltransferase activity"/>
    <property type="evidence" value="ECO:0007669"/>
    <property type="project" value="InterPro"/>
</dbReference>
<keyword evidence="3" id="KW-0489">Methyltransferase</keyword>
<evidence type="ECO:0000259" key="9">
    <source>
        <dbReference type="PROSITE" id="PS50280"/>
    </source>
</evidence>
<proteinExistence type="predicted"/>
<evidence type="ECO:0000256" key="8">
    <source>
        <dbReference type="SAM" id="MobiDB-lite"/>
    </source>
</evidence>
<evidence type="ECO:0000256" key="1">
    <source>
        <dbReference type="ARBA" id="ARBA00004286"/>
    </source>
</evidence>
<evidence type="ECO:0008006" key="14">
    <source>
        <dbReference type="Google" id="ProtNLM"/>
    </source>
</evidence>
<dbReference type="InterPro" id="IPR046341">
    <property type="entry name" value="SET_dom_sf"/>
</dbReference>
<dbReference type="GO" id="GO:0008270">
    <property type="term" value="F:zinc ion binding"/>
    <property type="evidence" value="ECO:0007669"/>
    <property type="project" value="InterPro"/>
</dbReference>
<dbReference type="Gene3D" id="2.170.270.10">
    <property type="entry name" value="SET domain"/>
    <property type="match status" value="1"/>
</dbReference>
<accession>A0AAN6GEZ7</accession>
<evidence type="ECO:0000256" key="4">
    <source>
        <dbReference type="ARBA" id="ARBA00022679"/>
    </source>
</evidence>
<evidence type="ECO:0000313" key="12">
    <source>
        <dbReference type="EMBL" id="KAK0537882.1"/>
    </source>
</evidence>
<comment type="caution">
    <text evidence="12">The sequence shown here is derived from an EMBL/GenBank/DDBJ whole genome shotgun (WGS) entry which is preliminary data.</text>
</comment>
<dbReference type="PROSITE" id="PS50867">
    <property type="entry name" value="PRE_SET"/>
    <property type="match status" value="1"/>
</dbReference>
<evidence type="ECO:0000259" key="11">
    <source>
        <dbReference type="PROSITE" id="PS50868"/>
    </source>
</evidence>
<dbReference type="InterPro" id="IPR003616">
    <property type="entry name" value="Post-SET_dom"/>
</dbReference>
<dbReference type="PROSITE" id="PS50280">
    <property type="entry name" value="SET"/>
    <property type="match status" value="1"/>
</dbReference>
<dbReference type="AlphaFoldDB" id="A0AAN6GEZ7"/>
<dbReference type="Pfam" id="PF05033">
    <property type="entry name" value="Pre-SET"/>
    <property type="match status" value="1"/>
</dbReference>